<evidence type="ECO:0000256" key="3">
    <source>
        <dbReference type="ARBA" id="ARBA00022777"/>
    </source>
</evidence>
<dbReference type="GO" id="GO:0004674">
    <property type="term" value="F:protein serine/threonine kinase activity"/>
    <property type="evidence" value="ECO:0007669"/>
    <property type="project" value="UniProtKB-KW"/>
</dbReference>
<sequence>MASDVFNPARLLPGMLIGPWRLLELRGRGSFGIVFRAVHALQQDAEAVALKLAVNLWDARFAREAELLSRIHHPAVPRLLDHGHWQPRQTLSFPWLVMEWVEGLPLYEWAYAQRPSSRQVLQLLARLARALDATHSAGGLHRDVKGENILVRHSDAQPFLTDFGSGHFLGAATLTLPAFPPGTLAYRSPEAWRYIPRSGKIPAVPYSPRPGDDLFALGVTAYRLVTGKYPPVPNPEVEEAWLWLPEEHAHWTARVCNARCIPELSALVSRMLSLRPDARGSAREVAEALEQAARRAGREADVPLFTGEEPRPAGLFPRPQHVTVQRPPRPHRLPWLAAAGLGGALALSVAAFLSVSRSEQPATPQLAEQEESEAAEEPAMPQLAEQEESEEEEELAMPQLAEREESEEAKDGGTVAVGDTALTARVAPEQAPSVLSPIAEEPPSKPLPGQRRPDGTGRCPSKLQVAINGGCWMKVPVDQKDCDGADGFEYKGACYLPVLARPRPSTSGPAGRDGGS</sequence>
<dbReference type="PANTHER" id="PTHR43289">
    <property type="entry name" value="MITOGEN-ACTIVATED PROTEIN KINASE KINASE KINASE 20-RELATED"/>
    <property type="match status" value="1"/>
</dbReference>
<evidence type="ECO:0000259" key="6">
    <source>
        <dbReference type="PROSITE" id="PS50011"/>
    </source>
</evidence>
<dbReference type="CDD" id="cd14014">
    <property type="entry name" value="STKc_PknB_like"/>
    <property type="match status" value="1"/>
</dbReference>
<keyword evidence="2" id="KW-0547">Nucleotide-binding</keyword>
<name>A0ABX7NV16_9BACT</name>
<gene>
    <name evidence="7" type="ORF">JY651_47975</name>
</gene>
<dbReference type="InterPro" id="IPR000719">
    <property type="entry name" value="Prot_kinase_dom"/>
</dbReference>
<evidence type="ECO:0000313" key="8">
    <source>
        <dbReference type="Proteomes" id="UP000662747"/>
    </source>
</evidence>
<evidence type="ECO:0000313" key="7">
    <source>
        <dbReference type="EMBL" id="QSQ22755.1"/>
    </source>
</evidence>
<keyword evidence="4" id="KW-0067">ATP-binding</keyword>
<evidence type="ECO:0000256" key="1">
    <source>
        <dbReference type="ARBA" id="ARBA00022679"/>
    </source>
</evidence>
<proteinExistence type="predicted"/>
<keyword evidence="8" id="KW-1185">Reference proteome</keyword>
<evidence type="ECO:0000256" key="5">
    <source>
        <dbReference type="SAM" id="MobiDB-lite"/>
    </source>
</evidence>
<evidence type="ECO:0000256" key="2">
    <source>
        <dbReference type="ARBA" id="ARBA00022741"/>
    </source>
</evidence>
<dbReference type="EMBL" id="CP071090">
    <property type="protein sequence ID" value="QSQ22755.1"/>
    <property type="molecule type" value="Genomic_DNA"/>
</dbReference>
<dbReference type="Gene3D" id="1.10.510.10">
    <property type="entry name" value="Transferase(Phosphotransferase) domain 1"/>
    <property type="match status" value="1"/>
</dbReference>
<dbReference type="SUPFAM" id="SSF56112">
    <property type="entry name" value="Protein kinase-like (PK-like)"/>
    <property type="match status" value="1"/>
</dbReference>
<dbReference type="Pfam" id="PF00069">
    <property type="entry name" value="Pkinase"/>
    <property type="match status" value="1"/>
</dbReference>
<dbReference type="Proteomes" id="UP000662747">
    <property type="component" value="Chromosome"/>
</dbReference>
<dbReference type="Gene3D" id="3.30.200.20">
    <property type="entry name" value="Phosphorylase Kinase, domain 1"/>
    <property type="match status" value="1"/>
</dbReference>
<dbReference type="RefSeq" id="WP_206724331.1">
    <property type="nucleotide sequence ID" value="NZ_CP071090.1"/>
</dbReference>
<keyword evidence="1" id="KW-0808">Transferase</keyword>
<dbReference type="PROSITE" id="PS50011">
    <property type="entry name" value="PROTEIN_KINASE_DOM"/>
    <property type="match status" value="1"/>
</dbReference>
<dbReference type="PANTHER" id="PTHR43289:SF6">
    <property type="entry name" value="SERINE_THREONINE-PROTEIN KINASE NEKL-3"/>
    <property type="match status" value="1"/>
</dbReference>
<dbReference type="SMART" id="SM00220">
    <property type="entry name" value="S_TKc"/>
    <property type="match status" value="1"/>
</dbReference>
<accession>A0ABX7NV16</accession>
<feature type="compositionally biased region" description="Acidic residues" evidence="5">
    <location>
        <begin position="385"/>
        <end position="395"/>
    </location>
</feature>
<reference evidence="7 8" key="1">
    <citation type="submission" date="2021-02" db="EMBL/GenBank/DDBJ databases">
        <title>De Novo genome assembly of isolated myxobacteria.</title>
        <authorList>
            <person name="Stevens D.C."/>
        </authorList>
    </citation>
    <scope>NUCLEOTIDE SEQUENCE [LARGE SCALE GENOMIC DNA]</scope>
    <source>
        <strain evidence="8">SCPEA02</strain>
    </source>
</reference>
<dbReference type="InterPro" id="IPR011009">
    <property type="entry name" value="Kinase-like_dom_sf"/>
</dbReference>
<keyword evidence="7" id="KW-0723">Serine/threonine-protein kinase</keyword>
<organism evidence="7 8">
    <name type="scientific">Pyxidicoccus parkwayensis</name>
    <dbReference type="NCBI Taxonomy" id="2813578"/>
    <lineage>
        <taxon>Bacteria</taxon>
        <taxon>Pseudomonadati</taxon>
        <taxon>Myxococcota</taxon>
        <taxon>Myxococcia</taxon>
        <taxon>Myxococcales</taxon>
        <taxon>Cystobacterineae</taxon>
        <taxon>Myxococcaceae</taxon>
        <taxon>Pyxidicoccus</taxon>
    </lineage>
</organism>
<protein>
    <submittedName>
        <fullName evidence="7">Serine/threonine protein kinase</fullName>
    </submittedName>
</protein>
<feature type="domain" description="Protein kinase" evidence="6">
    <location>
        <begin position="20"/>
        <end position="305"/>
    </location>
</feature>
<evidence type="ECO:0000256" key="4">
    <source>
        <dbReference type="ARBA" id="ARBA00022840"/>
    </source>
</evidence>
<feature type="region of interest" description="Disordered" evidence="5">
    <location>
        <begin position="360"/>
        <end position="461"/>
    </location>
</feature>
<keyword evidence="3 7" id="KW-0418">Kinase</keyword>